<keyword evidence="20" id="KW-1185">Reference proteome</keyword>
<evidence type="ECO:0000256" key="5">
    <source>
        <dbReference type="ARBA" id="ARBA00022801"/>
    </source>
</evidence>
<comment type="cofactor">
    <cofactor evidence="2">
        <name>Zn(2+)</name>
        <dbReference type="ChEBI" id="CHEBI:29105"/>
    </cofactor>
</comment>
<comment type="catalytic activity">
    <reaction evidence="10">
        <text>Hydrolysis of dipeptides, preferentially hydrophobic dipeptides including prolyl amino acids.</text>
        <dbReference type="EC" id="3.4.13.18"/>
    </reaction>
</comment>
<dbReference type="NCBIfam" id="TIGR01893">
    <property type="entry name" value="aa-his-dipept"/>
    <property type="match status" value="1"/>
</dbReference>
<dbReference type="PRINTS" id="PR00934">
    <property type="entry name" value="XHISDIPTASE"/>
</dbReference>
<evidence type="ECO:0000313" key="20">
    <source>
        <dbReference type="Proteomes" id="UP001239782"/>
    </source>
</evidence>
<dbReference type="KEGG" id="plei:Q9312_16785"/>
<keyword evidence="5" id="KW-0378">Hydrolase</keyword>
<protein>
    <recommendedName>
        <fullName evidence="14">Cytosol non-specific dipeptidase</fullName>
        <ecNumber evidence="11">3.4.13.18</ecNumber>
    </recommendedName>
    <alternativeName>
        <fullName evidence="17">Aminoacyl-histidine dipeptidase</fullName>
    </alternativeName>
    <alternativeName>
        <fullName evidence="16">Beta-alanyl-histidine dipeptidase</fullName>
    </alternativeName>
    <alternativeName>
        <fullName evidence="15">Carnosinase</fullName>
    </alternativeName>
    <alternativeName>
        <fullName evidence="12">Peptidase D</fullName>
    </alternativeName>
    <alternativeName>
        <fullName evidence="18">Xaa-His dipeptidase</fullName>
    </alternativeName>
</protein>
<evidence type="ECO:0000256" key="10">
    <source>
        <dbReference type="ARBA" id="ARBA00036421"/>
    </source>
</evidence>
<gene>
    <name evidence="19" type="ORF">Q9312_16785</name>
</gene>
<reference evidence="19 20" key="1">
    <citation type="submission" date="2023-08" db="EMBL/GenBank/DDBJ databases">
        <title>Pleionea litopenaei sp. nov., isolated from stomach of juvenile Litopenaeus vannamei.</title>
        <authorList>
            <person name="Rho A.M."/>
            <person name="Hwang C.Y."/>
        </authorList>
    </citation>
    <scope>NUCLEOTIDE SEQUENCE [LARGE SCALE GENOMIC DNA]</scope>
    <source>
        <strain evidence="19 20">HL-JVS1</strain>
    </source>
</reference>
<evidence type="ECO:0000313" key="19">
    <source>
        <dbReference type="EMBL" id="WMS86873.1"/>
    </source>
</evidence>
<dbReference type="InterPro" id="IPR001160">
    <property type="entry name" value="Peptidase_M20C"/>
</dbReference>
<keyword evidence="7" id="KW-0224">Dipeptidase</keyword>
<evidence type="ECO:0000256" key="4">
    <source>
        <dbReference type="ARBA" id="ARBA00022723"/>
    </source>
</evidence>
<dbReference type="FunFam" id="3.40.630.10:FF:000018">
    <property type="entry name" value="Aminoacyl-histidine dipeptidase PepD"/>
    <property type="match status" value="1"/>
</dbReference>
<dbReference type="InterPro" id="IPR002933">
    <property type="entry name" value="Peptidase_M20"/>
</dbReference>
<evidence type="ECO:0000256" key="8">
    <source>
        <dbReference type="ARBA" id="ARBA00023049"/>
    </source>
</evidence>
<keyword evidence="6" id="KW-0862">Zinc</keyword>
<evidence type="ECO:0000256" key="13">
    <source>
        <dbReference type="ARBA" id="ARBA00061423"/>
    </source>
</evidence>
<keyword evidence="8" id="KW-0482">Metalloprotease</keyword>
<dbReference type="FunFam" id="3.40.630.10:FF:000015">
    <property type="entry name" value="Aminoacyl-histidine dipeptidase PepD"/>
    <property type="match status" value="1"/>
</dbReference>
<dbReference type="AlphaFoldDB" id="A0AA51X691"/>
<proteinExistence type="inferred from homology"/>
<evidence type="ECO:0000256" key="1">
    <source>
        <dbReference type="ARBA" id="ARBA00001941"/>
    </source>
</evidence>
<dbReference type="EC" id="3.4.13.18" evidence="11"/>
<dbReference type="SUPFAM" id="SSF53187">
    <property type="entry name" value="Zn-dependent exopeptidases"/>
    <property type="match status" value="1"/>
</dbReference>
<dbReference type="Pfam" id="PF01546">
    <property type="entry name" value="Peptidase_M20"/>
    <property type="match status" value="1"/>
</dbReference>
<dbReference type="GO" id="GO:0046872">
    <property type="term" value="F:metal ion binding"/>
    <property type="evidence" value="ECO:0007669"/>
    <property type="project" value="UniProtKB-KW"/>
</dbReference>
<dbReference type="PANTHER" id="PTHR43501">
    <property type="entry name" value="CYTOSOL NON-SPECIFIC DIPEPTIDASE"/>
    <property type="match status" value="1"/>
</dbReference>
<dbReference type="PIRSF" id="PIRSF016599">
    <property type="entry name" value="Xaa-His_dipept"/>
    <property type="match status" value="1"/>
</dbReference>
<comment type="cofactor">
    <cofactor evidence="1">
        <name>Co(2+)</name>
        <dbReference type="ChEBI" id="CHEBI:48828"/>
    </cofactor>
</comment>
<evidence type="ECO:0000256" key="6">
    <source>
        <dbReference type="ARBA" id="ARBA00022833"/>
    </source>
</evidence>
<evidence type="ECO:0000256" key="12">
    <source>
        <dbReference type="ARBA" id="ARBA00044252"/>
    </source>
</evidence>
<name>A0AA51X691_9GAMM</name>
<keyword evidence="3" id="KW-0645">Protease</keyword>
<evidence type="ECO:0000256" key="18">
    <source>
        <dbReference type="ARBA" id="ARBA00078074"/>
    </source>
</evidence>
<dbReference type="PANTHER" id="PTHR43501:SF1">
    <property type="entry name" value="CYTOSOL NON-SPECIFIC DIPEPTIDASE"/>
    <property type="match status" value="1"/>
</dbReference>
<organism evidence="19 20">
    <name type="scientific">Pleionea litopenaei</name>
    <dbReference type="NCBI Taxonomy" id="3070815"/>
    <lineage>
        <taxon>Bacteria</taxon>
        <taxon>Pseudomonadati</taxon>
        <taxon>Pseudomonadota</taxon>
        <taxon>Gammaproteobacteria</taxon>
        <taxon>Oceanospirillales</taxon>
        <taxon>Pleioneaceae</taxon>
        <taxon>Pleionea</taxon>
    </lineage>
</organism>
<evidence type="ECO:0000256" key="9">
    <source>
        <dbReference type="ARBA" id="ARBA00023285"/>
    </source>
</evidence>
<evidence type="ECO:0000256" key="14">
    <source>
        <dbReference type="ARBA" id="ARBA00071271"/>
    </source>
</evidence>
<evidence type="ECO:0000256" key="7">
    <source>
        <dbReference type="ARBA" id="ARBA00022997"/>
    </source>
</evidence>
<evidence type="ECO:0000256" key="2">
    <source>
        <dbReference type="ARBA" id="ARBA00001947"/>
    </source>
</evidence>
<dbReference type="GO" id="GO:0005829">
    <property type="term" value="C:cytosol"/>
    <property type="evidence" value="ECO:0007669"/>
    <property type="project" value="TreeGrafter"/>
</dbReference>
<dbReference type="RefSeq" id="WP_309202009.1">
    <property type="nucleotide sequence ID" value="NZ_CP133548.1"/>
</dbReference>
<evidence type="ECO:0000256" key="17">
    <source>
        <dbReference type="ARBA" id="ARBA00077688"/>
    </source>
</evidence>
<evidence type="ECO:0000256" key="16">
    <source>
        <dbReference type="ARBA" id="ARBA00076004"/>
    </source>
</evidence>
<dbReference type="CDD" id="cd03890">
    <property type="entry name" value="M20_pepD"/>
    <property type="match status" value="1"/>
</dbReference>
<keyword evidence="4" id="KW-0479">Metal-binding</keyword>
<dbReference type="EMBL" id="CP133548">
    <property type="protein sequence ID" value="WMS86873.1"/>
    <property type="molecule type" value="Genomic_DNA"/>
</dbReference>
<evidence type="ECO:0000256" key="15">
    <source>
        <dbReference type="ARBA" id="ARBA00075285"/>
    </source>
</evidence>
<evidence type="ECO:0000256" key="11">
    <source>
        <dbReference type="ARBA" id="ARBA00038976"/>
    </source>
</evidence>
<dbReference type="Gene3D" id="3.40.630.10">
    <property type="entry name" value="Zn peptidases"/>
    <property type="match status" value="2"/>
</dbReference>
<accession>A0AA51X691</accession>
<dbReference type="Proteomes" id="UP001239782">
    <property type="component" value="Chromosome"/>
</dbReference>
<dbReference type="GO" id="GO:0006508">
    <property type="term" value="P:proteolysis"/>
    <property type="evidence" value="ECO:0007669"/>
    <property type="project" value="UniProtKB-KW"/>
</dbReference>
<dbReference type="GO" id="GO:0070573">
    <property type="term" value="F:metallodipeptidase activity"/>
    <property type="evidence" value="ECO:0007669"/>
    <property type="project" value="TreeGrafter"/>
</dbReference>
<keyword evidence="9" id="KW-0170">Cobalt</keyword>
<sequence length="485" mass="52766">MSLAHLQPTTLWSIFEKLNACPRPSSHEQKVMSEIAAFCDQHQLHYVYDDIGNMIIRKPATPGMEDRPGIIMQGHVDMVPQKTKNSEHDFINDPIQMYIDGDWVTAKDTTLGADNGIGVAAALAILIEPDLQHGPLEVLLTVDEESGMTGAKHLAPNLLQGSVLLNLDTEDEGELYLGCAGGVDVTAYVPLQKQPVPNNWSAVKVNFSGLRGGHSGLDIDKGRANANLLINQVLANAHAHFGALGFSFSGGTLRNAIARDASVEMVLPADKVAELTSVIETFTETLSQQFQGIESAINGEIQAIPIPSEVWDEATTARVISMLDHCVHGVTKMSEVFDGVVETSNNLAVIETQPEQLVIQCMVRSLNNQGRDELAQQLQQGLSQLGATVECSGEYPGWLPNDESKVLTIMQQAHEELTGAAAKVKVIHAGLECGLLSEHYPHWDMISFGPTIRHAHSPDEKVLIPSVSSFWQLLCKTICMVSEKY</sequence>
<evidence type="ECO:0000256" key="3">
    <source>
        <dbReference type="ARBA" id="ARBA00022670"/>
    </source>
</evidence>
<comment type="similarity">
    <text evidence="13">Belongs to the peptidase M20C family.</text>
</comment>